<keyword evidence="7" id="KW-0472">Membrane</keyword>
<dbReference type="PANTHER" id="PTHR48063:SF98">
    <property type="entry name" value="LRR RECEPTOR-LIKE SERINE_THREONINE-PROTEIN KINASE FLS2"/>
    <property type="match status" value="1"/>
</dbReference>
<keyword evidence="5" id="KW-0677">Repeat</keyword>
<evidence type="ECO:0000313" key="13">
    <source>
        <dbReference type="Proteomes" id="UP001227230"/>
    </source>
</evidence>
<evidence type="ECO:0000256" key="8">
    <source>
        <dbReference type="ARBA" id="ARBA00023170"/>
    </source>
</evidence>
<comment type="subcellular location">
    <subcellularLocation>
        <location evidence="1">Membrane</location>
        <topology evidence="1">Single-pass type I membrane protein</topology>
    </subcellularLocation>
</comment>
<evidence type="ECO:0000256" key="2">
    <source>
        <dbReference type="ARBA" id="ARBA00022614"/>
    </source>
</evidence>
<feature type="chain" id="PRO_5047156002" description="Leucine-rich repeat-containing N-terminal plant-type domain-containing protein" evidence="10">
    <location>
        <begin position="21"/>
        <end position="120"/>
    </location>
</feature>
<dbReference type="Proteomes" id="UP001227230">
    <property type="component" value="Chromosome 4"/>
</dbReference>
<gene>
    <name evidence="12" type="ORF">VitviT2T_005411</name>
</gene>
<evidence type="ECO:0000256" key="4">
    <source>
        <dbReference type="ARBA" id="ARBA00022729"/>
    </source>
</evidence>
<keyword evidence="6" id="KW-1133">Transmembrane helix</keyword>
<dbReference type="InterPro" id="IPR013210">
    <property type="entry name" value="LRR_N_plant-typ"/>
</dbReference>
<evidence type="ECO:0000313" key="12">
    <source>
        <dbReference type="EMBL" id="WJZ85900.1"/>
    </source>
</evidence>
<dbReference type="PANTHER" id="PTHR48063">
    <property type="entry name" value="LRR RECEPTOR-LIKE KINASE"/>
    <property type="match status" value="1"/>
</dbReference>
<reference evidence="12 13" key="1">
    <citation type="journal article" date="2023" name="Hortic Res">
        <title>The complete reference genome for grapevine (Vitis vinifera L.) genetics and breeding.</title>
        <authorList>
            <person name="Shi X."/>
            <person name="Cao S."/>
            <person name="Wang X."/>
            <person name="Huang S."/>
            <person name="Wang Y."/>
            <person name="Liu Z."/>
            <person name="Liu W."/>
            <person name="Leng X."/>
            <person name="Peng Y."/>
            <person name="Wang N."/>
            <person name="Wang Y."/>
            <person name="Ma Z."/>
            <person name="Xu X."/>
            <person name="Zhang F."/>
            <person name="Xue H."/>
            <person name="Zhong H."/>
            <person name="Wang Y."/>
            <person name="Zhang K."/>
            <person name="Velt A."/>
            <person name="Avia K."/>
            <person name="Holtgrawe D."/>
            <person name="Grimplet J."/>
            <person name="Matus J.T."/>
            <person name="Ware D."/>
            <person name="Wu X."/>
            <person name="Wang H."/>
            <person name="Liu C."/>
            <person name="Fang Y."/>
            <person name="Rustenholz C."/>
            <person name="Cheng Z."/>
            <person name="Xiao H."/>
            <person name="Zhou Y."/>
        </authorList>
    </citation>
    <scope>NUCLEOTIDE SEQUENCE [LARGE SCALE GENOMIC DNA]</scope>
    <source>
        <strain evidence="13">cv. Pinot noir / PN40024</strain>
        <tissue evidence="12">Leaf</tissue>
    </source>
</reference>
<accession>A0ABY9BT30</accession>
<keyword evidence="2" id="KW-0433">Leucine-rich repeat</keyword>
<keyword evidence="4 10" id="KW-0732">Signal</keyword>
<dbReference type="InterPro" id="IPR046956">
    <property type="entry name" value="RLP23-like"/>
</dbReference>
<dbReference type="InterPro" id="IPR032675">
    <property type="entry name" value="LRR_dom_sf"/>
</dbReference>
<protein>
    <recommendedName>
        <fullName evidence="11">Leucine-rich repeat-containing N-terminal plant-type domain-containing protein</fullName>
    </recommendedName>
</protein>
<dbReference type="Pfam" id="PF08263">
    <property type="entry name" value="LRRNT_2"/>
    <property type="match status" value="1"/>
</dbReference>
<feature type="signal peptide" evidence="10">
    <location>
        <begin position="1"/>
        <end position="20"/>
    </location>
</feature>
<evidence type="ECO:0000256" key="3">
    <source>
        <dbReference type="ARBA" id="ARBA00022692"/>
    </source>
</evidence>
<keyword evidence="8" id="KW-0675">Receptor</keyword>
<evidence type="ECO:0000256" key="5">
    <source>
        <dbReference type="ARBA" id="ARBA00022737"/>
    </source>
</evidence>
<evidence type="ECO:0000256" key="7">
    <source>
        <dbReference type="ARBA" id="ARBA00023136"/>
    </source>
</evidence>
<keyword evidence="13" id="KW-1185">Reference proteome</keyword>
<evidence type="ECO:0000256" key="10">
    <source>
        <dbReference type="SAM" id="SignalP"/>
    </source>
</evidence>
<organism evidence="12 13">
    <name type="scientific">Vitis vinifera</name>
    <name type="common">Grape</name>
    <dbReference type="NCBI Taxonomy" id="29760"/>
    <lineage>
        <taxon>Eukaryota</taxon>
        <taxon>Viridiplantae</taxon>
        <taxon>Streptophyta</taxon>
        <taxon>Embryophyta</taxon>
        <taxon>Tracheophyta</taxon>
        <taxon>Spermatophyta</taxon>
        <taxon>Magnoliopsida</taxon>
        <taxon>eudicotyledons</taxon>
        <taxon>Gunneridae</taxon>
        <taxon>Pentapetalae</taxon>
        <taxon>rosids</taxon>
        <taxon>Vitales</taxon>
        <taxon>Vitaceae</taxon>
        <taxon>Viteae</taxon>
        <taxon>Vitis</taxon>
    </lineage>
</organism>
<sequence>MMRECRAIFLVVPLLCFLSSREPNTLVCNEKQKNALLSFKQALSDPANQLRLSSWTAEEDCRGWIGVHCHSINGQVMELIRCPMIEMIPRKMKVCERCKIYIPKRRIHAINFTIGQVEIA</sequence>
<name>A0ABY9BT30_VITVI</name>
<evidence type="ECO:0000256" key="9">
    <source>
        <dbReference type="ARBA" id="ARBA00023180"/>
    </source>
</evidence>
<dbReference type="Gene3D" id="3.80.10.10">
    <property type="entry name" value="Ribonuclease Inhibitor"/>
    <property type="match status" value="1"/>
</dbReference>
<feature type="domain" description="Leucine-rich repeat-containing N-terminal plant-type" evidence="11">
    <location>
        <begin position="30"/>
        <end position="69"/>
    </location>
</feature>
<proteinExistence type="predicted"/>
<dbReference type="EMBL" id="CP126651">
    <property type="protein sequence ID" value="WJZ85900.1"/>
    <property type="molecule type" value="Genomic_DNA"/>
</dbReference>
<keyword evidence="9" id="KW-0325">Glycoprotein</keyword>
<evidence type="ECO:0000259" key="11">
    <source>
        <dbReference type="Pfam" id="PF08263"/>
    </source>
</evidence>
<evidence type="ECO:0000256" key="6">
    <source>
        <dbReference type="ARBA" id="ARBA00022989"/>
    </source>
</evidence>
<keyword evidence="3" id="KW-0812">Transmembrane</keyword>
<evidence type="ECO:0000256" key="1">
    <source>
        <dbReference type="ARBA" id="ARBA00004479"/>
    </source>
</evidence>